<organism evidence="2 3">
    <name type="scientific">Marinicauda algicola</name>
    <dbReference type="NCBI Taxonomy" id="2029849"/>
    <lineage>
        <taxon>Bacteria</taxon>
        <taxon>Pseudomonadati</taxon>
        <taxon>Pseudomonadota</taxon>
        <taxon>Alphaproteobacteria</taxon>
        <taxon>Maricaulales</taxon>
        <taxon>Maricaulaceae</taxon>
        <taxon>Marinicauda</taxon>
    </lineage>
</organism>
<accession>A0A4S2H2R7</accession>
<protein>
    <submittedName>
        <fullName evidence="2">Dihydroorotase</fullName>
        <ecNumber evidence="2">3.5.2.3</ecNumber>
    </submittedName>
</protein>
<dbReference type="AlphaFoldDB" id="A0A4S2H2R7"/>
<dbReference type="SUPFAM" id="SSF51556">
    <property type="entry name" value="Metallo-dependent hydrolases"/>
    <property type="match status" value="1"/>
</dbReference>
<gene>
    <name evidence="2" type="ORF">E5163_01125</name>
</gene>
<dbReference type="Proteomes" id="UP000308054">
    <property type="component" value="Unassembled WGS sequence"/>
</dbReference>
<proteinExistence type="predicted"/>
<sequence>MSRFLITGAKIADPASDREYEADLRIADGLIAEIGDGLAAGEGEEEIEAKGRILCPALVDLRATACEPGPGAPERLDTTARAAAAGGIGTLVLAPESGHGLARPEDIELVEARALTLPVRVHAGGLAAHDGEMAEIGLMLRAGALYVGDGGRPIADSRLVRRILSYAGGFEAWVSLRPEDAHLAAGTVAHESDMSVRMGLATRPGVSERLAAERDAGLVELTGGRLILDRVTTAEGLIALRAAKRRGLEIAATAPVTHLMFNEIDAGNFDARYRLEPPLRSQEDREALIEAVREGLIDAVVSDHVPVSRVDKANPFADALPGSSNLEALLPALVSLVEEGRLSLLQALRPVTSGPADLLGLPQGRIEEGAPADLLILDPAAPVVHGRTGTVSQGSSAFSGRRLFGKVLMSFVEGAIILQPET</sequence>
<keyword evidence="3" id="KW-1185">Reference proteome</keyword>
<evidence type="ECO:0000313" key="3">
    <source>
        <dbReference type="Proteomes" id="UP000308054"/>
    </source>
</evidence>
<dbReference type="EMBL" id="SRXW01000001">
    <property type="protein sequence ID" value="TGY89773.1"/>
    <property type="molecule type" value="Genomic_DNA"/>
</dbReference>
<name>A0A4S2H2R7_9PROT</name>
<dbReference type="GO" id="GO:0004038">
    <property type="term" value="F:allantoinase activity"/>
    <property type="evidence" value="ECO:0007669"/>
    <property type="project" value="TreeGrafter"/>
</dbReference>
<dbReference type="InterPro" id="IPR013108">
    <property type="entry name" value="Amidohydro_3"/>
</dbReference>
<dbReference type="Pfam" id="PF07969">
    <property type="entry name" value="Amidohydro_3"/>
    <property type="match status" value="1"/>
</dbReference>
<dbReference type="InterPro" id="IPR032466">
    <property type="entry name" value="Metal_Hydrolase"/>
</dbReference>
<dbReference type="GO" id="GO:0004151">
    <property type="term" value="F:dihydroorotase activity"/>
    <property type="evidence" value="ECO:0007669"/>
    <property type="project" value="UniProtKB-EC"/>
</dbReference>
<reference evidence="2 3" key="1">
    <citation type="journal article" date="2017" name="Int. J. Syst. Evol. Microbiol.">
        <title>Marinicauda algicola sp. nov., isolated from a marine red alga Rhodosorus marinus.</title>
        <authorList>
            <person name="Jeong S.E."/>
            <person name="Jeon S.H."/>
            <person name="Chun B.H."/>
            <person name="Kim D.W."/>
            <person name="Jeon C.O."/>
        </authorList>
    </citation>
    <scope>NUCLEOTIDE SEQUENCE [LARGE SCALE GENOMIC DNA]</scope>
    <source>
        <strain evidence="2 3">JCM 31718</strain>
    </source>
</reference>
<dbReference type="RefSeq" id="WP_135994270.1">
    <property type="nucleotide sequence ID" value="NZ_CP071057.1"/>
</dbReference>
<evidence type="ECO:0000313" key="2">
    <source>
        <dbReference type="EMBL" id="TGY89773.1"/>
    </source>
</evidence>
<dbReference type="PANTHER" id="PTHR43668">
    <property type="entry name" value="ALLANTOINASE"/>
    <property type="match status" value="1"/>
</dbReference>
<dbReference type="OrthoDB" id="9803027at2"/>
<dbReference type="InterPro" id="IPR050138">
    <property type="entry name" value="DHOase/Allantoinase_Hydrolase"/>
</dbReference>
<keyword evidence="2" id="KW-0378">Hydrolase</keyword>
<evidence type="ECO:0000259" key="1">
    <source>
        <dbReference type="Pfam" id="PF07969"/>
    </source>
</evidence>
<dbReference type="GO" id="GO:0006145">
    <property type="term" value="P:purine nucleobase catabolic process"/>
    <property type="evidence" value="ECO:0007669"/>
    <property type="project" value="TreeGrafter"/>
</dbReference>
<feature type="domain" description="Amidohydrolase 3" evidence="1">
    <location>
        <begin position="80"/>
        <end position="381"/>
    </location>
</feature>
<dbReference type="Gene3D" id="3.20.20.140">
    <property type="entry name" value="Metal-dependent hydrolases"/>
    <property type="match status" value="1"/>
</dbReference>
<dbReference type="GO" id="GO:0005737">
    <property type="term" value="C:cytoplasm"/>
    <property type="evidence" value="ECO:0007669"/>
    <property type="project" value="TreeGrafter"/>
</dbReference>
<dbReference type="SUPFAM" id="SSF51338">
    <property type="entry name" value="Composite domain of metallo-dependent hydrolases"/>
    <property type="match status" value="1"/>
</dbReference>
<dbReference type="Gene3D" id="2.30.40.10">
    <property type="entry name" value="Urease, subunit C, domain 1"/>
    <property type="match status" value="1"/>
</dbReference>
<dbReference type="PANTHER" id="PTHR43668:SF2">
    <property type="entry name" value="ALLANTOINASE"/>
    <property type="match status" value="1"/>
</dbReference>
<dbReference type="EC" id="3.5.2.3" evidence="2"/>
<dbReference type="InterPro" id="IPR011059">
    <property type="entry name" value="Metal-dep_hydrolase_composite"/>
</dbReference>
<comment type="caution">
    <text evidence="2">The sequence shown here is derived from an EMBL/GenBank/DDBJ whole genome shotgun (WGS) entry which is preliminary data.</text>
</comment>